<gene>
    <name evidence="1" type="ORF">MLD38_003716</name>
</gene>
<protein>
    <submittedName>
        <fullName evidence="1">Uncharacterized protein</fullName>
    </submittedName>
</protein>
<name>A0ACB9S5F7_9MYRT</name>
<comment type="caution">
    <text evidence="1">The sequence shown here is derived from an EMBL/GenBank/DDBJ whole genome shotgun (WGS) entry which is preliminary data.</text>
</comment>
<dbReference type="EMBL" id="CM042881">
    <property type="protein sequence ID" value="KAI4385721.1"/>
    <property type="molecule type" value="Genomic_DNA"/>
</dbReference>
<evidence type="ECO:0000313" key="1">
    <source>
        <dbReference type="EMBL" id="KAI4385721.1"/>
    </source>
</evidence>
<evidence type="ECO:0000313" key="2">
    <source>
        <dbReference type="Proteomes" id="UP001057402"/>
    </source>
</evidence>
<keyword evidence="2" id="KW-1185">Reference proteome</keyword>
<sequence length="78" mass="8853">MQEIFLYVRQTDESLRIDSPPSISTTLHPLLRMFFLPRSSPFKEVVFLPEEINYWKGSINANGNGKTSVSTVPLALVQ</sequence>
<reference evidence="2" key="1">
    <citation type="journal article" date="2023" name="Front. Plant Sci.">
        <title>Chromosomal-level genome assembly of Melastoma candidum provides insights into trichome evolution.</title>
        <authorList>
            <person name="Zhong Y."/>
            <person name="Wu W."/>
            <person name="Sun C."/>
            <person name="Zou P."/>
            <person name="Liu Y."/>
            <person name="Dai S."/>
            <person name="Zhou R."/>
        </authorList>
    </citation>
    <scope>NUCLEOTIDE SEQUENCE [LARGE SCALE GENOMIC DNA]</scope>
</reference>
<organism evidence="1 2">
    <name type="scientific">Melastoma candidum</name>
    <dbReference type="NCBI Taxonomy" id="119954"/>
    <lineage>
        <taxon>Eukaryota</taxon>
        <taxon>Viridiplantae</taxon>
        <taxon>Streptophyta</taxon>
        <taxon>Embryophyta</taxon>
        <taxon>Tracheophyta</taxon>
        <taxon>Spermatophyta</taxon>
        <taxon>Magnoliopsida</taxon>
        <taxon>eudicotyledons</taxon>
        <taxon>Gunneridae</taxon>
        <taxon>Pentapetalae</taxon>
        <taxon>rosids</taxon>
        <taxon>malvids</taxon>
        <taxon>Myrtales</taxon>
        <taxon>Melastomataceae</taxon>
        <taxon>Melastomatoideae</taxon>
        <taxon>Melastomateae</taxon>
        <taxon>Melastoma</taxon>
    </lineage>
</organism>
<accession>A0ACB9S5F7</accession>
<dbReference type="Proteomes" id="UP001057402">
    <property type="component" value="Chromosome 2"/>
</dbReference>
<proteinExistence type="predicted"/>